<dbReference type="NCBIfam" id="TIGR03588">
    <property type="entry name" value="PseC"/>
    <property type="match status" value="1"/>
</dbReference>
<evidence type="ECO:0000313" key="5">
    <source>
        <dbReference type="EMBL" id="MBN8195944.1"/>
    </source>
</evidence>
<protein>
    <submittedName>
        <fullName evidence="5">UDP-4-amino-4, 6-dideoxy-N-acetyl-beta-L-altrosamine transaminase</fullName>
        <ecNumber evidence="5">2.6.1.92</ecNumber>
    </submittedName>
</protein>
<dbReference type="GO" id="GO:0000271">
    <property type="term" value="P:polysaccharide biosynthetic process"/>
    <property type="evidence" value="ECO:0007669"/>
    <property type="project" value="TreeGrafter"/>
</dbReference>
<evidence type="ECO:0000313" key="6">
    <source>
        <dbReference type="Proteomes" id="UP000664405"/>
    </source>
</evidence>
<evidence type="ECO:0000256" key="2">
    <source>
        <dbReference type="PIRSR" id="PIRSR000390-1"/>
    </source>
</evidence>
<dbReference type="Gene3D" id="3.40.640.10">
    <property type="entry name" value="Type I PLP-dependent aspartate aminotransferase-like (Major domain)"/>
    <property type="match status" value="1"/>
</dbReference>
<evidence type="ECO:0000256" key="4">
    <source>
        <dbReference type="RuleBase" id="RU004508"/>
    </source>
</evidence>
<dbReference type="Pfam" id="PF01041">
    <property type="entry name" value="DegT_DnrJ_EryC1"/>
    <property type="match status" value="1"/>
</dbReference>
<feature type="modified residue" description="N6-(pyridoxal phosphate)lysine" evidence="3">
    <location>
        <position position="195"/>
    </location>
</feature>
<dbReference type="InterPro" id="IPR015424">
    <property type="entry name" value="PyrdxlP-dep_Trfase"/>
</dbReference>
<dbReference type="GO" id="GO:0030170">
    <property type="term" value="F:pyridoxal phosphate binding"/>
    <property type="evidence" value="ECO:0007669"/>
    <property type="project" value="TreeGrafter"/>
</dbReference>
<evidence type="ECO:0000256" key="3">
    <source>
        <dbReference type="PIRSR" id="PIRSR000390-2"/>
    </source>
</evidence>
<comment type="caution">
    <text evidence="5">The sequence shown here is derived from an EMBL/GenBank/DDBJ whole genome shotgun (WGS) entry which is preliminary data.</text>
</comment>
<dbReference type="GO" id="GO:0008483">
    <property type="term" value="F:transaminase activity"/>
    <property type="evidence" value="ECO:0007669"/>
    <property type="project" value="UniProtKB-KW"/>
</dbReference>
<dbReference type="InterPro" id="IPR020026">
    <property type="entry name" value="PseC"/>
</dbReference>
<sequence length="401" mass="44359">MKQKFLPYGRQFIDQADIDAVVEVLKSDFLTTGPAVDQFEMQLAQKTNARFAVACNSGTAALHMAAYALGLNANDAVIVPAITFVASANAMTFTGAQVVFSDCDPDTGLMTVEHLEDAIARAKQSGLEPKAVVPVQLAGQTCDMEAIASVAKRENMFVVEDACHAIGTNYGADLEFTTGDCRWSDMTAFSFHPVKTIAMGEGGAVTTNSEALKNKLELFRNHGITRSPESFTAETLGMDRSGKWGNWYYEMPEPGYNYRASDIQCALGNSQLLKLEQFAQKRRELRAAYFEAEQNLPNGVRLSRQTANCLPCPHLMIAHFDNDFFGQGRNYVMDRLREKGIGTQVHYIPVHLQPYYRKISPRLDLPGAQQFYKTCLSLPIYASMTLEDVDIVISSIEEIAK</sequence>
<keyword evidence="5" id="KW-0032">Aminotransferase</keyword>
<reference evidence="5" key="1">
    <citation type="submission" date="2020-12" db="EMBL/GenBank/DDBJ databases">
        <title>Oil enriched cultivation method for isolating marine PHA-producing bacteria.</title>
        <authorList>
            <person name="Zheng W."/>
            <person name="Yu S."/>
            <person name="Huang Y."/>
        </authorList>
    </citation>
    <scope>NUCLEOTIDE SEQUENCE</scope>
    <source>
        <strain evidence="5">SY-2-3</strain>
    </source>
</reference>
<keyword evidence="3 4" id="KW-0663">Pyridoxal phosphate</keyword>
<dbReference type="InterPro" id="IPR015421">
    <property type="entry name" value="PyrdxlP-dep_Trfase_major"/>
</dbReference>
<dbReference type="CDD" id="cd00616">
    <property type="entry name" value="AHBA_syn"/>
    <property type="match status" value="1"/>
</dbReference>
<evidence type="ECO:0000256" key="1">
    <source>
        <dbReference type="ARBA" id="ARBA00037999"/>
    </source>
</evidence>
<dbReference type="EMBL" id="JAEKJW010000001">
    <property type="protein sequence ID" value="MBN8195944.1"/>
    <property type="molecule type" value="Genomic_DNA"/>
</dbReference>
<dbReference type="SUPFAM" id="SSF53383">
    <property type="entry name" value="PLP-dependent transferases"/>
    <property type="match status" value="1"/>
</dbReference>
<feature type="active site" description="Proton acceptor" evidence="2">
    <location>
        <position position="195"/>
    </location>
</feature>
<proteinExistence type="inferred from homology"/>
<accession>A0A8I1M6M5</accession>
<gene>
    <name evidence="5" type="primary">pseC</name>
    <name evidence="5" type="ORF">JF547_05630</name>
</gene>
<dbReference type="InterPro" id="IPR015422">
    <property type="entry name" value="PyrdxlP-dep_Trfase_small"/>
</dbReference>
<dbReference type="PANTHER" id="PTHR30244">
    <property type="entry name" value="TRANSAMINASE"/>
    <property type="match status" value="1"/>
</dbReference>
<name>A0A8I1M6M5_9PROT</name>
<dbReference type="PANTHER" id="PTHR30244:SF34">
    <property type="entry name" value="DTDP-4-AMINO-4,6-DIDEOXYGALACTOSE TRANSAMINASE"/>
    <property type="match status" value="1"/>
</dbReference>
<dbReference type="RefSeq" id="WP_206926853.1">
    <property type="nucleotide sequence ID" value="NZ_JAEKJW010000001.1"/>
</dbReference>
<dbReference type="Proteomes" id="UP000664405">
    <property type="component" value="Unassembled WGS sequence"/>
</dbReference>
<comment type="similarity">
    <text evidence="1 4">Belongs to the DegT/DnrJ/EryC1 family.</text>
</comment>
<dbReference type="PIRSF" id="PIRSF000390">
    <property type="entry name" value="PLP_StrS"/>
    <property type="match status" value="1"/>
</dbReference>
<dbReference type="EC" id="2.6.1.92" evidence="5"/>
<dbReference type="Gene3D" id="3.90.1150.10">
    <property type="entry name" value="Aspartate Aminotransferase, domain 1"/>
    <property type="match status" value="1"/>
</dbReference>
<dbReference type="AlphaFoldDB" id="A0A8I1M6M5"/>
<organism evidence="5 6">
    <name type="scientific">Thalassospira povalilytica</name>
    <dbReference type="NCBI Taxonomy" id="732237"/>
    <lineage>
        <taxon>Bacteria</taxon>
        <taxon>Pseudomonadati</taxon>
        <taxon>Pseudomonadota</taxon>
        <taxon>Alphaproteobacteria</taxon>
        <taxon>Rhodospirillales</taxon>
        <taxon>Thalassospiraceae</taxon>
        <taxon>Thalassospira</taxon>
    </lineage>
</organism>
<keyword evidence="5" id="KW-0808">Transferase</keyword>
<dbReference type="InterPro" id="IPR000653">
    <property type="entry name" value="DegT/StrS_aminotransferase"/>
</dbReference>